<comment type="caution">
    <text evidence="15">The sequence shown here is derived from an EMBL/GenBank/DDBJ whole genome shotgun (WGS) entry which is preliminary data.</text>
</comment>
<dbReference type="GO" id="GO:0017116">
    <property type="term" value="F:single-stranded DNA helicase activity"/>
    <property type="evidence" value="ECO:0007669"/>
    <property type="project" value="TreeGrafter"/>
</dbReference>
<evidence type="ECO:0000256" key="10">
    <source>
        <dbReference type="ARBA" id="ARBA00023306"/>
    </source>
</evidence>
<proteinExistence type="inferred from homology"/>
<dbReference type="OrthoDB" id="10036721at2759"/>
<sequence length="717" mass="79163">MAGFDQGGVYYSDSLFNQALDQDVLASLQHAKKKFKDFLRLFNDGGFAFKYRFVLFLAYIVLEEAATEVASELVRASEGEQQRETAQVFLDWDASPVSLREVRSEQVSKLVKISGIVINASSIRVKATRLTLQCRGCRQFLPNLPVKPGLDGYALPRKCPAAQTGGGIVARCPMDPFFIAPDKCHCVDYQTIKLQESPESVPHGEMPRHVTLYCDRYLCEQIVPGNRVTVVGIYCIRASGPTKSRSAAFERGNTAVRHPYVRVLGLSIDNEGPGRSALGSHCMITSSSSTAFTEAEEEELIALANSPGIYERLARSIAPSIYGSTDIKKAIACLMFGGSRKRLPDGLCRRGDINMLMLGDPGTAKSQLLKFVERCAPVGIYTSGKGSSAAGLTASVNRDPSTRSFVIEGGAMVLADGGVVCIDEFDKMREDDRVAIHEAMEQQTISIAKAGITTTLNSRCSVLAAANSVYGRWDETKGGENIDFMPTILSRFDMIFLVRDVHDALRDTTLAMHVMRVHLHGNDPVASSDQASDTDEIPLSTLRRFIAYARERCGPRLSEAAAEKLANQYVLMRSGSSRQEQETGKRSAIPITVRQLEAIIRIAEAQAKMRLAAFATEGDVEEALRLFHVSTLEAAMSGSLEGAEGFTSQEEHDLILRVEKQLKRRFVIGSQVSEHAIIQDFARQGFSERAVSKVLHYMIRRGEIQYRMQRRILYRIK</sequence>
<dbReference type="InterPro" id="IPR008048">
    <property type="entry name" value="MCM5"/>
</dbReference>
<dbReference type="Pfam" id="PF21933">
    <property type="entry name" value="MCM5_C"/>
    <property type="match status" value="1"/>
</dbReference>
<dbReference type="Pfam" id="PF00493">
    <property type="entry name" value="MCM"/>
    <property type="match status" value="1"/>
</dbReference>
<dbReference type="PRINTS" id="PR01657">
    <property type="entry name" value="MCMFAMILY"/>
</dbReference>
<dbReference type="SMART" id="SM00350">
    <property type="entry name" value="MCM"/>
    <property type="match status" value="1"/>
</dbReference>
<evidence type="ECO:0000256" key="1">
    <source>
        <dbReference type="ARBA" id="ARBA00004123"/>
    </source>
</evidence>
<evidence type="ECO:0000256" key="7">
    <source>
        <dbReference type="ARBA" id="ARBA00022840"/>
    </source>
</evidence>
<keyword evidence="10 13" id="KW-0131">Cell cycle</keyword>
<evidence type="ECO:0000256" key="12">
    <source>
        <dbReference type="RuleBase" id="RU004070"/>
    </source>
</evidence>
<evidence type="ECO:0000313" key="15">
    <source>
        <dbReference type="EMBL" id="KAA0192700.1"/>
    </source>
</evidence>
<comment type="catalytic activity">
    <reaction evidence="11">
        <text>ATP + H2O = ADP + phosphate + H(+)</text>
        <dbReference type="Rhea" id="RHEA:13065"/>
        <dbReference type="ChEBI" id="CHEBI:15377"/>
        <dbReference type="ChEBI" id="CHEBI:15378"/>
        <dbReference type="ChEBI" id="CHEBI:30616"/>
        <dbReference type="ChEBI" id="CHEBI:43474"/>
        <dbReference type="ChEBI" id="CHEBI:456216"/>
        <dbReference type="EC" id="3.6.4.12"/>
    </reaction>
    <physiologicalReaction direction="left-to-right" evidence="11">
        <dbReference type="Rhea" id="RHEA:13066"/>
    </physiologicalReaction>
</comment>
<dbReference type="EMBL" id="LUCM01005514">
    <property type="protein sequence ID" value="KAA0192700.1"/>
    <property type="molecule type" value="Genomic_DNA"/>
</dbReference>
<keyword evidence="3 13" id="KW-0235">DNA replication</keyword>
<dbReference type="Pfam" id="PF17855">
    <property type="entry name" value="MCM_lid"/>
    <property type="match status" value="1"/>
</dbReference>
<dbReference type="InterPro" id="IPR041562">
    <property type="entry name" value="MCM_lid"/>
</dbReference>
<keyword evidence="16" id="KW-1185">Reference proteome</keyword>
<evidence type="ECO:0000256" key="11">
    <source>
        <dbReference type="ARBA" id="ARBA00048432"/>
    </source>
</evidence>
<evidence type="ECO:0000256" key="13">
    <source>
        <dbReference type="RuleBase" id="RU368063"/>
    </source>
</evidence>
<dbReference type="InterPro" id="IPR027417">
    <property type="entry name" value="P-loop_NTPase"/>
</dbReference>
<keyword evidence="5 13" id="KW-0378">Hydrolase</keyword>
<dbReference type="InterPro" id="IPR033762">
    <property type="entry name" value="MCM_OB"/>
</dbReference>
<keyword evidence="8 12" id="KW-0238">DNA-binding</keyword>
<keyword evidence="4 12" id="KW-0547">Nucleotide-binding</keyword>
<dbReference type="Pfam" id="PF17207">
    <property type="entry name" value="MCM_OB"/>
    <property type="match status" value="1"/>
</dbReference>
<evidence type="ECO:0000256" key="8">
    <source>
        <dbReference type="ARBA" id="ARBA00023125"/>
    </source>
</evidence>
<dbReference type="InterPro" id="IPR054125">
    <property type="entry name" value="MCM5_C"/>
</dbReference>
<organism evidence="15 16">
    <name type="scientific">Fasciolopsis buskii</name>
    <dbReference type="NCBI Taxonomy" id="27845"/>
    <lineage>
        <taxon>Eukaryota</taxon>
        <taxon>Metazoa</taxon>
        <taxon>Spiralia</taxon>
        <taxon>Lophotrochozoa</taxon>
        <taxon>Platyhelminthes</taxon>
        <taxon>Trematoda</taxon>
        <taxon>Digenea</taxon>
        <taxon>Plagiorchiida</taxon>
        <taxon>Echinostomata</taxon>
        <taxon>Echinostomatoidea</taxon>
        <taxon>Fasciolidae</taxon>
        <taxon>Fasciolopsis</taxon>
    </lineage>
</organism>
<accession>A0A8E0VJY3</accession>
<evidence type="ECO:0000256" key="4">
    <source>
        <dbReference type="ARBA" id="ARBA00022741"/>
    </source>
</evidence>
<dbReference type="GO" id="GO:0003688">
    <property type="term" value="F:DNA replication origin binding"/>
    <property type="evidence" value="ECO:0007669"/>
    <property type="project" value="UniProtKB-UniRule"/>
</dbReference>
<reference evidence="15" key="1">
    <citation type="submission" date="2019-05" db="EMBL/GenBank/DDBJ databases">
        <title>Annotation for the trematode Fasciolopsis buski.</title>
        <authorList>
            <person name="Choi Y.-J."/>
        </authorList>
    </citation>
    <scope>NUCLEOTIDE SEQUENCE</scope>
    <source>
        <strain evidence="15">HT</strain>
        <tissue evidence="15">Whole worm</tissue>
    </source>
</reference>
<dbReference type="FunFam" id="2.20.28.10:FF:000005">
    <property type="entry name" value="DNA helicase"/>
    <property type="match status" value="1"/>
</dbReference>
<evidence type="ECO:0000256" key="5">
    <source>
        <dbReference type="ARBA" id="ARBA00022801"/>
    </source>
</evidence>
<dbReference type="GO" id="GO:0043138">
    <property type="term" value="F:3'-5' DNA helicase activity"/>
    <property type="evidence" value="ECO:0007669"/>
    <property type="project" value="TreeGrafter"/>
</dbReference>
<dbReference type="Gene3D" id="3.40.50.300">
    <property type="entry name" value="P-loop containing nucleotide triphosphate hydrolases"/>
    <property type="match status" value="1"/>
</dbReference>
<comment type="subunit">
    <text evidence="13">Component of the MCM2-7 complex.</text>
</comment>
<dbReference type="InterPro" id="IPR031327">
    <property type="entry name" value="MCM"/>
</dbReference>
<evidence type="ECO:0000256" key="2">
    <source>
        <dbReference type="ARBA" id="ARBA00008010"/>
    </source>
</evidence>
<dbReference type="GO" id="GO:0005524">
    <property type="term" value="F:ATP binding"/>
    <property type="evidence" value="ECO:0007669"/>
    <property type="project" value="UniProtKB-UniRule"/>
</dbReference>
<dbReference type="FunFam" id="3.40.50.300:FF:000241">
    <property type="entry name" value="DNA helicase"/>
    <property type="match status" value="1"/>
</dbReference>
<dbReference type="Gene3D" id="2.40.50.140">
    <property type="entry name" value="Nucleic acid-binding proteins"/>
    <property type="match status" value="1"/>
</dbReference>
<dbReference type="GO" id="GO:0006270">
    <property type="term" value="P:DNA replication initiation"/>
    <property type="evidence" value="ECO:0007669"/>
    <property type="project" value="UniProtKB-UniRule"/>
</dbReference>
<dbReference type="InterPro" id="IPR012340">
    <property type="entry name" value="NA-bd_OB-fold"/>
</dbReference>
<comment type="function">
    <text evidence="13">Acts as component of the MCM2-7 complex (MCM complex) which is the replicative helicase essential for 'once per cell cycle' DNA replication initiation and elongation in eukaryotic cells. The active ATPase sites in the MCM2-7 ring are formed through the interaction surfaces of two neighboring subunits such that a critical structure of a conserved arginine finger motif is provided in trans relative to the ATP-binding site of the Walker A box of the adjacent subunit. The six ATPase active sites, however, are likely to contribute differentially to the complex helicase activity.</text>
</comment>
<dbReference type="GO" id="GO:0003697">
    <property type="term" value="F:single-stranded DNA binding"/>
    <property type="evidence" value="ECO:0007669"/>
    <property type="project" value="TreeGrafter"/>
</dbReference>
<dbReference type="SUPFAM" id="SSF52540">
    <property type="entry name" value="P-loop containing nucleoside triphosphate hydrolases"/>
    <property type="match status" value="1"/>
</dbReference>
<dbReference type="CDD" id="cd17756">
    <property type="entry name" value="MCM5"/>
    <property type="match status" value="1"/>
</dbReference>
<comment type="subcellular location">
    <subcellularLocation>
        <location evidence="1 13">Nucleus</location>
    </subcellularLocation>
</comment>
<evidence type="ECO:0000256" key="9">
    <source>
        <dbReference type="ARBA" id="ARBA00023242"/>
    </source>
</evidence>
<dbReference type="GO" id="GO:0000228">
    <property type="term" value="C:nuclear chromosome"/>
    <property type="evidence" value="ECO:0007669"/>
    <property type="project" value="UniProtKB-ARBA"/>
</dbReference>
<protein>
    <recommendedName>
        <fullName evidence="13">DNA replication licensing factor MCM5</fullName>
        <ecNumber evidence="13">3.6.4.12</ecNumber>
    </recommendedName>
</protein>
<dbReference type="GO" id="GO:0016787">
    <property type="term" value="F:hydrolase activity"/>
    <property type="evidence" value="ECO:0007669"/>
    <property type="project" value="UniProtKB-KW"/>
</dbReference>
<dbReference type="SUPFAM" id="SSF50249">
    <property type="entry name" value="Nucleic acid-binding proteins"/>
    <property type="match status" value="1"/>
</dbReference>
<dbReference type="PROSITE" id="PS00847">
    <property type="entry name" value="MCM_1"/>
    <property type="match status" value="1"/>
</dbReference>
<dbReference type="PRINTS" id="PR01661">
    <property type="entry name" value="MCMPROTEIN5"/>
</dbReference>
<keyword evidence="9 13" id="KW-0539">Nucleus</keyword>
<gene>
    <name evidence="15" type="ORF">FBUS_08629</name>
</gene>
<keyword evidence="6 13" id="KW-0347">Helicase</keyword>
<dbReference type="GO" id="GO:0031261">
    <property type="term" value="C:DNA replication preinitiation complex"/>
    <property type="evidence" value="ECO:0007669"/>
    <property type="project" value="UniProtKB-ARBA"/>
</dbReference>
<dbReference type="EC" id="3.6.4.12" evidence="13"/>
<evidence type="ECO:0000256" key="3">
    <source>
        <dbReference type="ARBA" id="ARBA00022705"/>
    </source>
</evidence>
<dbReference type="PANTHER" id="PTHR11630">
    <property type="entry name" value="DNA REPLICATION LICENSING FACTOR MCM FAMILY MEMBER"/>
    <property type="match status" value="1"/>
</dbReference>
<dbReference type="InterPro" id="IPR001208">
    <property type="entry name" value="MCM_dom"/>
</dbReference>
<comment type="similarity">
    <text evidence="2 12">Belongs to the MCM family.</text>
</comment>
<dbReference type="Proteomes" id="UP000728185">
    <property type="component" value="Unassembled WGS sequence"/>
</dbReference>
<dbReference type="GO" id="GO:0042555">
    <property type="term" value="C:MCM complex"/>
    <property type="evidence" value="ECO:0007669"/>
    <property type="project" value="UniProtKB-UniRule"/>
</dbReference>
<dbReference type="Gene3D" id="2.20.28.10">
    <property type="match status" value="1"/>
</dbReference>
<feature type="domain" description="MCM C-terminal AAA(+) ATPase" evidence="14">
    <location>
        <begin position="309"/>
        <end position="514"/>
    </location>
</feature>
<dbReference type="PROSITE" id="PS50051">
    <property type="entry name" value="MCM_2"/>
    <property type="match status" value="1"/>
</dbReference>
<evidence type="ECO:0000313" key="16">
    <source>
        <dbReference type="Proteomes" id="UP000728185"/>
    </source>
</evidence>
<dbReference type="InterPro" id="IPR018525">
    <property type="entry name" value="MCM_CS"/>
</dbReference>
<keyword evidence="7 12" id="KW-0067">ATP-binding</keyword>
<evidence type="ECO:0000256" key="6">
    <source>
        <dbReference type="ARBA" id="ARBA00022806"/>
    </source>
</evidence>
<dbReference type="PANTHER" id="PTHR11630:SF42">
    <property type="entry name" value="DNA REPLICATION LICENSING FACTOR MCM5"/>
    <property type="match status" value="1"/>
</dbReference>
<dbReference type="AlphaFoldDB" id="A0A8E0VJY3"/>
<evidence type="ECO:0000259" key="14">
    <source>
        <dbReference type="PROSITE" id="PS50051"/>
    </source>
</evidence>
<name>A0A8E0VJY3_9TREM</name>
<dbReference type="GO" id="GO:0000727">
    <property type="term" value="P:double-strand break repair via break-induced replication"/>
    <property type="evidence" value="ECO:0007669"/>
    <property type="project" value="TreeGrafter"/>
</dbReference>